<dbReference type="PANTHER" id="PTHR46825:SF9">
    <property type="entry name" value="BETA-LACTAMASE-RELATED DOMAIN-CONTAINING PROTEIN"/>
    <property type="match status" value="1"/>
</dbReference>
<organism evidence="4 5">
    <name type="scientific">Pseudoalteromonas arctica</name>
    <dbReference type="NCBI Taxonomy" id="394751"/>
    <lineage>
        <taxon>Bacteria</taxon>
        <taxon>Pseudomonadati</taxon>
        <taxon>Pseudomonadota</taxon>
        <taxon>Gammaproteobacteria</taxon>
        <taxon>Alteromonadales</taxon>
        <taxon>Pseudoalteromonadaceae</taxon>
        <taxon>Pseudoalteromonas</taxon>
    </lineage>
</organism>
<dbReference type="InterPro" id="IPR019734">
    <property type="entry name" value="TPR_rpt"/>
</dbReference>
<dbReference type="GO" id="GO:0016787">
    <property type="term" value="F:hydrolase activity"/>
    <property type="evidence" value="ECO:0007669"/>
    <property type="project" value="UniProtKB-KW"/>
</dbReference>
<evidence type="ECO:0000313" key="5">
    <source>
        <dbReference type="Proteomes" id="UP000570493"/>
    </source>
</evidence>
<comment type="caution">
    <text evidence="4">The sequence shown here is derived from an EMBL/GenBank/DDBJ whole genome shotgun (WGS) entry which is preliminary data.</text>
</comment>
<gene>
    <name evidence="4" type="ORF">HHO47_00960</name>
</gene>
<evidence type="ECO:0000256" key="1">
    <source>
        <dbReference type="PROSITE-ProRule" id="PRU00339"/>
    </source>
</evidence>
<dbReference type="Gene3D" id="1.25.40.10">
    <property type="entry name" value="Tetratricopeptide repeat domain"/>
    <property type="match status" value="1"/>
</dbReference>
<dbReference type="Pfam" id="PF00144">
    <property type="entry name" value="Beta-lactamase"/>
    <property type="match status" value="1"/>
</dbReference>
<keyword evidence="1" id="KW-0802">TPR repeat</keyword>
<name>A0A7Y0DPU9_9GAMM</name>
<dbReference type="EMBL" id="JABBMT010000001">
    <property type="protein sequence ID" value="NMM39450.1"/>
    <property type="molecule type" value="Genomic_DNA"/>
</dbReference>
<evidence type="ECO:0000256" key="2">
    <source>
        <dbReference type="SAM" id="SignalP"/>
    </source>
</evidence>
<proteinExistence type="predicted"/>
<evidence type="ECO:0000313" key="4">
    <source>
        <dbReference type="EMBL" id="NMM39450.1"/>
    </source>
</evidence>
<keyword evidence="2" id="KW-0732">Signal</keyword>
<dbReference type="RefSeq" id="WP_169018019.1">
    <property type="nucleotide sequence ID" value="NZ_JABBMT010000001.1"/>
</dbReference>
<reference evidence="4" key="1">
    <citation type="submission" date="2020-04" db="EMBL/GenBank/DDBJ databases">
        <title>Genome Sequencing for Pseudoaltermonas arctica.</title>
        <authorList>
            <person name="Elkins N.S."/>
        </authorList>
    </citation>
    <scope>NUCLEOTIDE SEQUENCE [LARGE SCALE GENOMIC DNA]</scope>
    <source>
        <strain evidence="4">NEC-BIFX-2020_0012</strain>
    </source>
</reference>
<sequence>MKLTSNMFYHTIFITALLLLSHTAIAGEHAKEMDVFIEQFHDFKQFNGNVLVAKQGKIIFEKSYGYANFEWDIKNTADTKFRIGSITKQFTAMLILQLAQQNKIQLDAPLATYLPDYRKDLANKITIRQILNHTSGLSNYTRAKAFKSDYSRNPYSVDEFIKLLCSDDLLFEPGTQFRYSNSGYFILGAVIEKVTQRRYQDVLQENIFKPLNMHNTGYDSHAKIINQRASGYNNNLDGYTNADYLDMSIPYAAGSIYSTARDLVKWDQALHTNKLINKELKKQMYTVSEQRNYALGWEVNQLDADKYGKPLTQVQHGGGIEGFNAFISRIIEDQLLVIILNNTGGAPMTPMTKGLTNIFYGKPYDGATENVDSQLYHALQNGGIAQLKSKYNQLDEKKVPLRERSINYFGYELIAMKKLDAAITVFELNTAKYPDSANTHDSLGEAYLTANKPVLALKSYQRALELNPDNESAKQAIIKLQ</sequence>
<dbReference type="InterPro" id="IPR050491">
    <property type="entry name" value="AmpC-like"/>
</dbReference>
<dbReference type="AlphaFoldDB" id="A0A7Y0DPU9"/>
<dbReference type="Proteomes" id="UP000570493">
    <property type="component" value="Unassembled WGS sequence"/>
</dbReference>
<protein>
    <submittedName>
        <fullName evidence="4">Serine hydrolase</fullName>
    </submittedName>
</protein>
<feature type="domain" description="Beta-lactamase-related" evidence="3">
    <location>
        <begin position="49"/>
        <end position="345"/>
    </location>
</feature>
<keyword evidence="4" id="KW-0378">Hydrolase</keyword>
<dbReference type="SUPFAM" id="SSF56601">
    <property type="entry name" value="beta-lactamase/transpeptidase-like"/>
    <property type="match status" value="1"/>
</dbReference>
<keyword evidence="5" id="KW-1185">Reference proteome</keyword>
<dbReference type="InterPro" id="IPR012338">
    <property type="entry name" value="Beta-lactam/transpept-like"/>
</dbReference>
<feature type="repeat" description="TPR" evidence="1">
    <location>
        <begin position="437"/>
        <end position="470"/>
    </location>
</feature>
<feature type="chain" id="PRO_5030989249" evidence="2">
    <location>
        <begin position="27"/>
        <end position="481"/>
    </location>
</feature>
<dbReference type="InterPro" id="IPR011990">
    <property type="entry name" value="TPR-like_helical_dom_sf"/>
</dbReference>
<dbReference type="PANTHER" id="PTHR46825">
    <property type="entry name" value="D-ALANYL-D-ALANINE-CARBOXYPEPTIDASE/ENDOPEPTIDASE AMPH"/>
    <property type="match status" value="1"/>
</dbReference>
<accession>A0A7Y0DPU9</accession>
<dbReference type="SMART" id="SM00028">
    <property type="entry name" value="TPR"/>
    <property type="match status" value="2"/>
</dbReference>
<evidence type="ECO:0000259" key="3">
    <source>
        <dbReference type="Pfam" id="PF00144"/>
    </source>
</evidence>
<dbReference type="Gene3D" id="3.40.710.10">
    <property type="entry name" value="DD-peptidase/beta-lactamase superfamily"/>
    <property type="match status" value="1"/>
</dbReference>
<dbReference type="SUPFAM" id="SSF48452">
    <property type="entry name" value="TPR-like"/>
    <property type="match status" value="1"/>
</dbReference>
<feature type="signal peptide" evidence="2">
    <location>
        <begin position="1"/>
        <end position="26"/>
    </location>
</feature>
<dbReference type="InterPro" id="IPR001466">
    <property type="entry name" value="Beta-lactam-related"/>
</dbReference>
<dbReference type="PROSITE" id="PS50005">
    <property type="entry name" value="TPR"/>
    <property type="match status" value="1"/>
</dbReference>
<dbReference type="PROSITE" id="PS50293">
    <property type="entry name" value="TPR_REGION"/>
    <property type="match status" value="1"/>
</dbReference>